<organism evidence="4 5">
    <name type="scientific">Dendrobium thyrsiflorum</name>
    <name type="common">Pinecone-like raceme dendrobium</name>
    <name type="synonym">Orchid</name>
    <dbReference type="NCBI Taxonomy" id="117978"/>
    <lineage>
        <taxon>Eukaryota</taxon>
        <taxon>Viridiplantae</taxon>
        <taxon>Streptophyta</taxon>
        <taxon>Embryophyta</taxon>
        <taxon>Tracheophyta</taxon>
        <taxon>Spermatophyta</taxon>
        <taxon>Magnoliopsida</taxon>
        <taxon>Liliopsida</taxon>
        <taxon>Asparagales</taxon>
        <taxon>Orchidaceae</taxon>
        <taxon>Epidendroideae</taxon>
        <taxon>Malaxideae</taxon>
        <taxon>Dendrobiinae</taxon>
        <taxon>Dendrobium</taxon>
    </lineage>
</organism>
<gene>
    <name evidence="4" type="ORF">M5K25_000189</name>
</gene>
<feature type="transmembrane region" description="Helical" evidence="1">
    <location>
        <begin position="1005"/>
        <end position="1026"/>
    </location>
</feature>
<dbReference type="InterPro" id="IPR025558">
    <property type="entry name" value="DUF4283"/>
</dbReference>
<protein>
    <recommendedName>
        <fullName evidence="6">RNase H type-1 domain-containing protein</fullName>
    </recommendedName>
</protein>
<keyword evidence="5" id="KW-1185">Reference proteome</keyword>
<evidence type="ECO:0000259" key="3">
    <source>
        <dbReference type="Pfam" id="PF14111"/>
    </source>
</evidence>
<feature type="domain" description="RNase H type-1" evidence="2">
    <location>
        <begin position="914"/>
        <end position="988"/>
    </location>
</feature>
<comment type="caution">
    <text evidence="4">The sequence shown here is derived from an EMBL/GenBank/DDBJ whole genome shotgun (WGS) entry which is preliminary data.</text>
</comment>
<dbReference type="PANTHER" id="PTHR47723:SF19">
    <property type="entry name" value="POLYNUCLEOTIDYL TRANSFERASE, RIBONUCLEASE H-LIKE SUPERFAMILY PROTEIN"/>
    <property type="match status" value="1"/>
</dbReference>
<dbReference type="Proteomes" id="UP001552299">
    <property type="component" value="Unassembled WGS sequence"/>
</dbReference>
<proteinExistence type="predicted"/>
<feature type="domain" description="DUF4283" evidence="3">
    <location>
        <begin position="426"/>
        <end position="503"/>
    </location>
</feature>
<keyword evidence="1" id="KW-0812">Transmembrane</keyword>
<evidence type="ECO:0000313" key="5">
    <source>
        <dbReference type="Proteomes" id="UP001552299"/>
    </source>
</evidence>
<dbReference type="EMBL" id="JANQDX010000001">
    <property type="protein sequence ID" value="KAL0928315.1"/>
    <property type="molecule type" value="Genomic_DNA"/>
</dbReference>
<feature type="domain" description="RNase H type-1" evidence="2">
    <location>
        <begin position="1150"/>
        <end position="1269"/>
    </location>
</feature>
<dbReference type="Gene3D" id="3.30.420.10">
    <property type="entry name" value="Ribonuclease H-like superfamily/Ribonuclease H"/>
    <property type="match status" value="2"/>
</dbReference>
<feature type="transmembrane region" description="Helical" evidence="1">
    <location>
        <begin position="317"/>
        <end position="337"/>
    </location>
</feature>
<sequence>MSKILWASWDKCCGTLEEGALSCKSMSDLAYSFSFKLWFNLRAKLSLWAKFMVKWAAEPSIVWGLGAGNIFFWQDRLLNGHIRNVIPSLILWYLWMERNNSRFNDVTMDHQRIIYNVNHKIGVLFTAKLLSIKSFKHCLFAMEGLGIRFNVDYNQRIPRSIVWLKPCVNFFKLNVDIVNINNVWACGGLTQDSNGNYILGFIGPISNCDGIFAINYAILYGIRLYLALDLINLVVEDKGNACANSIAKWGCGFVSMVDLPVSNLPRMIIGLLGLDKIRMFCYAGLFDFGFWIVFWWVDLSSVLFLQGLLVGWDNFDGRWLKLELFGVFWSFNIFWMPPLMHHRMYLGLLVCLPVFEGVGAMMALSSSNPWLDAKEDGKSRYFKEVLAGFCSAIGGKINFAHGSFKGCPALMIDDNDISKLAAPFAFTLVGKFVGRRPNLDIIHKFFVNLKLSGTFSVGLLDQRHVAIQLANDLDYSRIFARRTYYIFGCQMRLLKWTPDFDVSKESPIAPVWISFPNLRLHFFNQQILFALASIFGRPLQIDQATAAVSRPSVTRVLVEMDISRKHPKEVWIGSELNGYQQKVELENFPVFCGFCKMHGHANSECLKLHPHLRKLKETQEDGQGSKNVVSQPVQGLIPEQMGNADKHLAQGEGTGAVLADTCTPVVEVQTAEKLSKEPLDVMLAEHNNRPTISHLIVPKNNNLIDTTLDKNVSFSLAQDGDQVLEEGEPERGELVVDLVDGNSNFGNEAGKVSQASVVNLPLNDTNINLNNIEKGNGDDEGRAQLFFWQDQWLGSRSIDSLLNTVSNATTKVDFFLSDNGWDQRKLSAILPHNVVDKILNLPMDLEKDDMLICDFAHNGLVNIMDAWQNFRLKDFKIFHFAAPKFGINVQGNLVSKNQKLVYWHKPPCSIFKLNVDGSVKGDAFGCGGIIRDDKGNLVLAFVGPLDSCTVVKAELLAILNSIKLYFLLDIFNIWIEVDATSTIHFIMEQLGLVAVWAFWLSAFFIYVGFWVAGLFLFWLVFGYFLVGFDVKDDAFWSCYLPIVGQFLGFDVVPAVPEYGSAGWSWVLCSPEVYFVTKPSLHFGFSCGGCELKRIGELLTAVTQERFELKNFLNCYDAVLYFGIRHNGNFSNGNQRLVYWHKPPVSIFKLNVDGSVRNDGFGCGGIIRDDKGNLVVAFAEPLPTCSVVKAELFAILKGIKLCFSRDIYNIWIEVDAISTIHFLMQNSSNVVKHDLFYLIREIKHLLNMANCNMSHVYREGNACADWLANFGCNLSCFTEFSTDNLPLPVKGMIRLDKLNMPYLRK</sequence>
<dbReference type="InterPro" id="IPR012337">
    <property type="entry name" value="RNaseH-like_sf"/>
</dbReference>
<accession>A0ABD0VT82</accession>
<keyword evidence="1" id="KW-1133">Transmembrane helix</keyword>
<evidence type="ECO:0000256" key="1">
    <source>
        <dbReference type="SAM" id="Phobius"/>
    </source>
</evidence>
<dbReference type="InterPro" id="IPR044730">
    <property type="entry name" value="RNase_H-like_dom_plant"/>
</dbReference>
<dbReference type="SUPFAM" id="SSF53098">
    <property type="entry name" value="Ribonuclease H-like"/>
    <property type="match status" value="2"/>
</dbReference>
<name>A0ABD0VT82_DENTH</name>
<dbReference type="InterPro" id="IPR002156">
    <property type="entry name" value="RNaseH_domain"/>
</dbReference>
<dbReference type="PANTHER" id="PTHR47723">
    <property type="entry name" value="OS05G0353850 PROTEIN"/>
    <property type="match status" value="1"/>
</dbReference>
<dbReference type="CDD" id="cd06222">
    <property type="entry name" value="RNase_H_like"/>
    <property type="match status" value="2"/>
</dbReference>
<dbReference type="Pfam" id="PF14111">
    <property type="entry name" value="DUF4283"/>
    <property type="match status" value="1"/>
</dbReference>
<keyword evidence="1" id="KW-0472">Membrane</keyword>
<dbReference type="Pfam" id="PF13456">
    <property type="entry name" value="RVT_3"/>
    <property type="match status" value="2"/>
</dbReference>
<evidence type="ECO:0008006" key="6">
    <source>
        <dbReference type="Google" id="ProtNLM"/>
    </source>
</evidence>
<dbReference type="InterPro" id="IPR053151">
    <property type="entry name" value="RNase_H-like"/>
</dbReference>
<evidence type="ECO:0000313" key="4">
    <source>
        <dbReference type="EMBL" id="KAL0928315.1"/>
    </source>
</evidence>
<reference evidence="4 5" key="1">
    <citation type="journal article" date="2024" name="Plant Biotechnol. J.">
        <title>Dendrobium thyrsiflorum genome and its molecular insights into genes involved in important horticultural traits.</title>
        <authorList>
            <person name="Chen B."/>
            <person name="Wang J.Y."/>
            <person name="Zheng P.J."/>
            <person name="Li K.L."/>
            <person name="Liang Y.M."/>
            <person name="Chen X.F."/>
            <person name="Zhang C."/>
            <person name="Zhao X."/>
            <person name="He X."/>
            <person name="Zhang G.Q."/>
            <person name="Liu Z.J."/>
            <person name="Xu Q."/>
        </authorList>
    </citation>
    <scope>NUCLEOTIDE SEQUENCE [LARGE SCALE GENOMIC DNA]</scope>
    <source>
        <strain evidence="4">GZMU011</strain>
    </source>
</reference>
<evidence type="ECO:0000259" key="2">
    <source>
        <dbReference type="Pfam" id="PF13456"/>
    </source>
</evidence>
<dbReference type="InterPro" id="IPR036397">
    <property type="entry name" value="RNaseH_sf"/>
</dbReference>